<feature type="signal peptide" evidence="1">
    <location>
        <begin position="1"/>
        <end position="17"/>
    </location>
</feature>
<dbReference type="RefSeq" id="WP_132293167.1">
    <property type="nucleotide sequence ID" value="NZ_SKBM01000021.1"/>
</dbReference>
<dbReference type="Proteomes" id="UP000295023">
    <property type="component" value="Unassembled WGS sequence"/>
</dbReference>
<gene>
    <name evidence="2" type="ORF">EXY23_19165</name>
</gene>
<organism evidence="2 3">
    <name type="scientific">Roseicella aquatilis</name>
    <dbReference type="NCBI Taxonomy" id="2527868"/>
    <lineage>
        <taxon>Bacteria</taxon>
        <taxon>Pseudomonadati</taxon>
        <taxon>Pseudomonadota</taxon>
        <taxon>Alphaproteobacteria</taxon>
        <taxon>Acetobacterales</taxon>
        <taxon>Roseomonadaceae</taxon>
        <taxon>Roseicella</taxon>
    </lineage>
</organism>
<dbReference type="OrthoDB" id="464386at2"/>
<evidence type="ECO:0000256" key="1">
    <source>
        <dbReference type="SAM" id="SignalP"/>
    </source>
</evidence>
<evidence type="ECO:0000313" key="3">
    <source>
        <dbReference type="Proteomes" id="UP000295023"/>
    </source>
</evidence>
<feature type="chain" id="PRO_5020511811" evidence="1">
    <location>
        <begin position="18"/>
        <end position="109"/>
    </location>
</feature>
<comment type="caution">
    <text evidence="2">The sequence shown here is derived from an EMBL/GenBank/DDBJ whole genome shotgun (WGS) entry which is preliminary data.</text>
</comment>
<protein>
    <submittedName>
        <fullName evidence="2">Uncharacterized protein</fullName>
    </submittedName>
</protein>
<reference evidence="2 3" key="1">
    <citation type="submission" date="2019-03" db="EMBL/GenBank/DDBJ databases">
        <title>Paracraurococcus aquatilis NE82 genome sequence.</title>
        <authorList>
            <person name="Zhao Y."/>
            <person name="Du Z."/>
        </authorList>
    </citation>
    <scope>NUCLEOTIDE SEQUENCE [LARGE SCALE GENOMIC DNA]</scope>
    <source>
        <strain evidence="2 3">NE82</strain>
    </source>
</reference>
<evidence type="ECO:0000313" key="2">
    <source>
        <dbReference type="EMBL" id="TCZ56706.1"/>
    </source>
</evidence>
<proteinExistence type="predicted"/>
<name>A0A4R4DB95_9PROT</name>
<accession>A0A4R4DB95</accession>
<keyword evidence="1" id="KW-0732">Signal</keyword>
<keyword evidence="3" id="KW-1185">Reference proteome</keyword>
<sequence>MRRLALLLPLLASPALAQVQTVSNAAPDIILNLLNRDPAAMHEIHVSPAGSRDWGPDRLGAFVLVPGRAARIALAPGQCLHDIRVVFADGRVAERRGVDACATPRMALP</sequence>
<dbReference type="AlphaFoldDB" id="A0A4R4DB95"/>
<dbReference type="EMBL" id="SKBM01000021">
    <property type="protein sequence ID" value="TCZ56706.1"/>
    <property type="molecule type" value="Genomic_DNA"/>
</dbReference>